<dbReference type="EMBL" id="RRCN01000001">
    <property type="protein sequence ID" value="RRJ64803.1"/>
    <property type="molecule type" value="Genomic_DNA"/>
</dbReference>
<comment type="similarity">
    <text evidence="6">Belongs to the peroxiredoxin family. Tpx subfamily.</text>
</comment>
<evidence type="ECO:0000313" key="8">
    <source>
        <dbReference type="EMBL" id="RRJ64803.1"/>
    </source>
</evidence>
<name>A0A3P3U8K6_9BACL</name>
<evidence type="ECO:0000256" key="3">
    <source>
        <dbReference type="ARBA" id="ARBA00023002"/>
    </source>
</evidence>
<protein>
    <recommendedName>
        <fullName evidence="6">Thiol peroxidase</fullName>
        <shortName evidence="6">Tpx</shortName>
        <ecNumber evidence="6">1.11.1.24</ecNumber>
    </recommendedName>
    <alternativeName>
        <fullName evidence="6">Peroxiredoxin tpx</fullName>
        <shortName evidence="6">Prx</shortName>
    </alternativeName>
    <alternativeName>
        <fullName evidence="6">Thioredoxin peroxidase</fullName>
    </alternativeName>
    <alternativeName>
        <fullName evidence="6">Thioredoxin-dependent peroxiredoxin</fullName>
    </alternativeName>
</protein>
<dbReference type="Proteomes" id="UP000267017">
    <property type="component" value="Unassembled WGS sequence"/>
</dbReference>
<evidence type="ECO:0000256" key="6">
    <source>
        <dbReference type="HAMAP-Rule" id="MF_00269"/>
    </source>
</evidence>
<evidence type="ECO:0000256" key="5">
    <source>
        <dbReference type="ARBA" id="ARBA00023284"/>
    </source>
</evidence>
<dbReference type="PANTHER" id="PTHR43110:SF1">
    <property type="entry name" value="THIOL PEROXIDASE"/>
    <property type="match status" value="1"/>
</dbReference>
<comment type="subunit">
    <text evidence="6">Homodimer.</text>
</comment>
<comment type="function">
    <text evidence="6">Thiol-specific peroxidase that catalyzes the reduction of hydrogen peroxide and organic hydroperoxides to water and alcohols, respectively. Plays a role in cell protection against oxidative stress by detoxifying peroxides.</text>
</comment>
<dbReference type="InterPro" id="IPR002065">
    <property type="entry name" value="TPX"/>
</dbReference>
<dbReference type="PROSITE" id="PS51352">
    <property type="entry name" value="THIOREDOXIN_2"/>
    <property type="match status" value="1"/>
</dbReference>
<sequence>MAQERANVATFKGNPLTLVGPELKVGDTAPDFRLNKNLLEEATLQDYAGKIKLISVVPSLDTGVCDAQTRRFNEEASSLGDDVVVLTVSADLPFAQARWCGAAGVDRVVTLSDYKDNSFGKAYGVLIKEFALDMRAVFVVDKENKIQYVQVLGEMTEHPDYDKPVAAVKALLS</sequence>
<dbReference type="PANTHER" id="PTHR43110">
    <property type="entry name" value="THIOL PEROXIDASE"/>
    <property type="match status" value="1"/>
</dbReference>
<dbReference type="InterPro" id="IPR013766">
    <property type="entry name" value="Thioredoxin_domain"/>
</dbReference>
<proteinExistence type="inferred from homology"/>
<dbReference type="HAMAP" id="MF_00269">
    <property type="entry name" value="Tpx"/>
    <property type="match status" value="1"/>
</dbReference>
<keyword evidence="5 6" id="KW-0676">Redox-active center</keyword>
<feature type="domain" description="Thioredoxin" evidence="7">
    <location>
        <begin position="23"/>
        <end position="173"/>
    </location>
</feature>
<comment type="caution">
    <text evidence="6">Lacks conserved residue(s) required for the propagation of feature annotation.</text>
</comment>
<dbReference type="InterPro" id="IPR013740">
    <property type="entry name" value="Redoxin"/>
</dbReference>
<keyword evidence="9" id="KW-1185">Reference proteome</keyword>
<gene>
    <name evidence="6" type="primary">tpx</name>
    <name evidence="8" type="ORF">EHV15_19145</name>
</gene>
<dbReference type="SUPFAM" id="SSF52833">
    <property type="entry name" value="Thioredoxin-like"/>
    <property type="match status" value="1"/>
</dbReference>
<dbReference type="GO" id="GO:0008379">
    <property type="term" value="F:thioredoxin peroxidase activity"/>
    <property type="evidence" value="ECO:0007669"/>
    <property type="project" value="UniProtKB-UniRule"/>
</dbReference>
<accession>A0A3P3U8K6</accession>
<keyword evidence="4" id="KW-1015">Disulfide bond</keyword>
<dbReference type="InterPro" id="IPR036249">
    <property type="entry name" value="Thioredoxin-like_sf"/>
</dbReference>
<organism evidence="8 9">
    <name type="scientific">Paenibacillus oralis</name>
    <dbReference type="NCBI Taxonomy" id="2490856"/>
    <lineage>
        <taxon>Bacteria</taxon>
        <taxon>Bacillati</taxon>
        <taxon>Bacillota</taxon>
        <taxon>Bacilli</taxon>
        <taxon>Bacillales</taxon>
        <taxon>Paenibacillaceae</taxon>
        <taxon>Paenibacillus</taxon>
    </lineage>
</organism>
<reference evidence="8 9" key="1">
    <citation type="submission" date="2018-11" db="EMBL/GenBank/DDBJ databases">
        <title>Genome sequencing of Paenibacillus sp. KCOM 3021 (= ChDC PVNT-B20).</title>
        <authorList>
            <person name="Kook J.-K."/>
            <person name="Park S.-N."/>
            <person name="Lim Y.K."/>
        </authorList>
    </citation>
    <scope>NUCLEOTIDE SEQUENCE [LARGE SCALE GENOMIC DNA]</scope>
    <source>
        <strain evidence="8 9">KCOM 3021</strain>
    </source>
</reference>
<dbReference type="Gene3D" id="3.40.30.10">
    <property type="entry name" value="Glutaredoxin"/>
    <property type="match status" value="1"/>
</dbReference>
<evidence type="ECO:0000313" key="9">
    <source>
        <dbReference type="Proteomes" id="UP000267017"/>
    </source>
</evidence>
<dbReference type="OrthoDB" id="9781543at2"/>
<comment type="caution">
    <text evidence="8">The sequence shown here is derived from an EMBL/GenBank/DDBJ whole genome shotgun (WGS) entry which is preliminary data.</text>
</comment>
<dbReference type="PROSITE" id="PS01265">
    <property type="entry name" value="TPX"/>
    <property type="match status" value="1"/>
</dbReference>
<evidence type="ECO:0000256" key="1">
    <source>
        <dbReference type="ARBA" id="ARBA00022559"/>
    </source>
</evidence>
<dbReference type="CDD" id="cd03014">
    <property type="entry name" value="PRX_Atyp2cys"/>
    <property type="match status" value="1"/>
</dbReference>
<evidence type="ECO:0000256" key="4">
    <source>
        <dbReference type="ARBA" id="ARBA00023157"/>
    </source>
</evidence>
<comment type="catalytic activity">
    <reaction evidence="6">
        <text>a hydroperoxide + [thioredoxin]-dithiol = an alcohol + [thioredoxin]-disulfide + H2O</text>
        <dbReference type="Rhea" id="RHEA:62620"/>
        <dbReference type="Rhea" id="RHEA-COMP:10698"/>
        <dbReference type="Rhea" id="RHEA-COMP:10700"/>
        <dbReference type="ChEBI" id="CHEBI:15377"/>
        <dbReference type="ChEBI" id="CHEBI:29950"/>
        <dbReference type="ChEBI" id="CHEBI:30879"/>
        <dbReference type="ChEBI" id="CHEBI:35924"/>
        <dbReference type="ChEBI" id="CHEBI:50058"/>
        <dbReference type="EC" id="1.11.1.24"/>
    </reaction>
</comment>
<dbReference type="InterPro" id="IPR050455">
    <property type="entry name" value="Tpx_Peroxidase_subfamily"/>
</dbReference>
<dbReference type="EC" id="1.11.1.24" evidence="6"/>
<keyword evidence="3 6" id="KW-0560">Oxidoreductase</keyword>
<dbReference type="NCBIfam" id="NF001808">
    <property type="entry name" value="PRK00522.1"/>
    <property type="match status" value="1"/>
</dbReference>
<dbReference type="Pfam" id="PF08534">
    <property type="entry name" value="Redoxin"/>
    <property type="match status" value="1"/>
</dbReference>
<dbReference type="InterPro" id="IPR018219">
    <property type="entry name" value="Tpx_CS"/>
</dbReference>
<evidence type="ECO:0000259" key="7">
    <source>
        <dbReference type="PROSITE" id="PS51352"/>
    </source>
</evidence>
<feature type="active site" description="Cysteine sulfenic acid (-SOH) intermediate" evidence="6">
    <location>
        <position position="65"/>
    </location>
</feature>
<dbReference type="AlphaFoldDB" id="A0A3P3U8K6"/>
<keyword evidence="2 6" id="KW-0049">Antioxidant</keyword>
<dbReference type="RefSeq" id="WP_128632603.1">
    <property type="nucleotide sequence ID" value="NZ_RRCN01000001.1"/>
</dbReference>
<evidence type="ECO:0000256" key="2">
    <source>
        <dbReference type="ARBA" id="ARBA00022862"/>
    </source>
</evidence>
<keyword evidence="1 6" id="KW-0575">Peroxidase</keyword>